<dbReference type="InterPro" id="IPR007391">
    <property type="entry name" value="Vancomycin_resist_VanW"/>
</dbReference>
<dbReference type="AlphaFoldDB" id="S3KFZ7"/>
<evidence type="ECO:0000313" key="1">
    <source>
        <dbReference type="EMBL" id="EPF31137.1"/>
    </source>
</evidence>
<evidence type="ECO:0008006" key="3">
    <source>
        <dbReference type="Google" id="ProtNLM"/>
    </source>
</evidence>
<dbReference type="EMBL" id="ATFF01000006">
    <property type="protein sequence ID" value="EPF31137.1"/>
    <property type="molecule type" value="Genomic_DNA"/>
</dbReference>
<comment type="caution">
    <text evidence="1">The sequence shown here is derived from an EMBL/GenBank/DDBJ whole genome shotgun (WGS) entry which is preliminary data.</text>
</comment>
<dbReference type="Proteomes" id="UP000014541">
    <property type="component" value="Unassembled WGS sequence"/>
</dbReference>
<dbReference type="PATRIC" id="fig|1125699.3.peg.1485"/>
<reference evidence="1 2" key="1">
    <citation type="submission" date="2013-04" db="EMBL/GenBank/DDBJ databases">
        <title>The Genome Sequence of Treponema maltophilum ATCC 51939.</title>
        <authorList>
            <consortium name="The Broad Institute Genomics Platform"/>
            <person name="Earl A."/>
            <person name="Ward D."/>
            <person name="Feldgarden M."/>
            <person name="Gevers D."/>
            <person name="Leonetti C."/>
            <person name="Blanton J.M."/>
            <person name="Dewhirst F.E."/>
            <person name="Izard J."/>
            <person name="Walker B."/>
            <person name="Young S."/>
            <person name="Zeng Q."/>
            <person name="Gargeya S."/>
            <person name="Fitzgerald M."/>
            <person name="Haas B."/>
            <person name="Abouelleil A."/>
            <person name="Allen A.W."/>
            <person name="Alvarado L."/>
            <person name="Arachchi H.M."/>
            <person name="Berlin A.M."/>
            <person name="Chapman S.B."/>
            <person name="Gainer-Dewar J."/>
            <person name="Goldberg J."/>
            <person name="Griggs A."/>
            <person name="Gujja S."/>
            <person name="Hansen M."/>
            <person name="Howarth C."/>
            <person name="Imamovic A."/>
            <person name="Ireland A."/>
            <person name="Larimer J."/>
            <person name="McCowan C."/>
            <person name="Murphy C."/>
            <person name="Pearson M."/>
            <person name="Poon T.W."/>
            <person name="Priest M."/>
            <person name="Roberts A."/>
            <person name="Saif S."/>
            <person name="Shea T."/>
            <person name="Sisk P."/>
            <person name="Sykes S."/>
            <person name="Wortman J."/>
            <person name="Nusbaum C."/>
            <person name="Birren B."/>
        </authorList>
    </citation>
    <scope>NUCLEOTIDE SEQUENCE [LARGE SCALE GENOMIC DNA]</scope>
    <source>
        <strain evidence="1 2">ATCC 51939</strain>
    </source>
</reference>
<organism evidence="1 2">
    <name type="scientific">Treponema maltophilum ATCC 51939</name>
    <dbReference type="NCBI Taxonomy" id="1125699"/>
    <lineage>
        <taxon>Bacteria</taxon>
        <taxon>Pseudomonadati</taxon>
        <taxon>Spirochaetota</taxon>
        <taxon>Spirochaetia</taxon>
        <taxon>Spirochaetales</taxon>
        <taxon>Treponemataceae</taxon>
        <taxon>Treponema</taxon>
    </lineage>
</organism>
<protein>
    <recommendedName>
        <fullName evidence="3">Vancomycin resistance protein</fullName>
    </recommendedName>
</protein>
<dbReference type="OrthoDB" id="9813301at2"/>
<proteinExistence type="predicted"/>
<dbReference type="InterPro" id="IPR052913">
    <property type="entry name" value="Glycopeptide_resist_protein"/>
</dbReference>
<evidence type="ECO:0000313" key="2">
    <source>
        <dbReference type="Proteomes" id="UP000014541"/>
    </source>
</evidence>
<name>S3KFZ7_TREMA</name>
<dbReference type="eggNOG" id="COG2720">
    <property type="taxonomic scope" value="Bacteria"/>
</dbReference>
<dbReference type="PANTHER" id="PTHR35788">
    <property type="entry name" value="EXPORTED PROTEIN-RELATED"/>
    <property type="match status" value="1"/>
</dbReference>
<sequence length="290" mass="33014">MPDPNIPFRFIPHKRRSKLRLLCGMLVFRLMRGAYWALHRSRFAKQTKIPLEQVKRDFPYIAASHSSPIFRNLSKEDAALQNGKAENLALAAQRVNGTLVKSGEVFSFWRLIGNPTKRRGFKSGMMLVNGKPSARIGGGLCALSNLIYWMTLHTPLTVTERFRHSYDVFPDSNRTVPFGSGATCVYNYRDLMIQNNTAADFALFVWLENGMLCGQWRSNAPIGDKYEVYQKSHAITCEGAGIYVRHNTLYRKHFAVHSGARTLIADEKITENHALMMYEPLLERGTEKEP</sequence>
<dbReference type="Pfam" id="PF04294">
    <property type="entry name" value="VanW"/>
    <property type="match status" value="1"/>
</dbReference>
<dbReference type="STRING" id="1125699.HMPREF9194_01474"/>
<gene>
    <name evidence="1" type="ORF">HMPREF9194_01474</name>
</gene>
<keyword evidence="2" id="KW-1185">Reference proteome</keyword>
<dbReference type="HOGENOM" id="CLU_072547_1_0_12"/>
<dbReference type="PANTHER" id="PTHR35788:SF1">
    <property type="entry name" value="EXPORTED PROTEIN"/>
    <property type="match status" value="1"/>
</dbReference>
<accession>S3KFZ7</accession>